<dbReference type="GO" id="GO:0005975">
    <property type="term" value="P:carbohydrate metabolic process"/>
    <property type="evidence" value="ECO:0007669"/>
    <property type="project" value="InterPro"/>
</dbReference>
<organism evidence="5">
    <name type="scientific">Dissoconium aciculare CBS 342.82</name>
    <dbReference type="NCBI Taxonomy" id="1314786"/>
    <lineage>
        <taxon>Eukaryota</taxon>
        <taxon>Fungi</taxon>
        <taxon>Dikarya</taxon>
        <taxon>Ascomycota</taxon>
        <taxon>Pezizomycotina</taxon>
        <taxon>Dothideomycetes</taxon>
        <taxon>Dothideomycetidae</taxon>
        <taxon>Mycosphaerellales</taxon>
        <taxon>Dissoconiaceae</taxon>
        <taxon>Dissoconium</taxon>
    </lineage>
</organism>
<keyword evidence="3" id="KW-0812">Transmembrane</keyword>
<keyword evidence="4" id="KW-1185">Reference proteome</keyword>
<keyword evidence="3" id="KW-1133">Transmembrane helix</keyword>
<dbReference type="InterPro" id="IPR012341">
    <property type="entry name" value="6hp_glycosidase-like_sf"/>
</dbReference>
<dbReference type="AlphaFoldDB" id="A0A6J3M4P9"/>
<proteinExistence type="predicted"/>
<dbReference type="Gene3D" id="1.50.10.10">
    <property type="match status" value="1"/>
</dbReference>
<dbReference type="InterPro" id="IPR010905">
    <property type="entry name" value="Glyco_hydro_88"/>
</dbReference>
<evidence type="ECO:0008006" key="6">
    <source>
        <dbReference type="Google" id="ProtNLM"/>
    </source>
</evidence>
<gene>
    <name evidence="5" type="ORF">K489DRAFT_380251</name>
</gene>
<feature type="compositionally biased region" description="Basic and acidic residues" evidence="2">
    <location>
        <begin position="1"/>
        <end position="19"/>
    </location>
</feature>
<evidence type="ECO:0000256" key="1">
    <source>
        <dbReference type="ARBA" id="ARBA00022801"/>
    </source>
</evidence>
<evidence type="ECO:0000256" key="3">
    <source>
        <dbReference type="SAM" id="Phobius"/>
    </source>
</evidence>
<reference evidence="5" key="1">
    <citation type="submission" date="2020-01" db="EMBL/GenBank/DDBJ databases">
        <authorList>
            <consortium name="DOE Joint Genome Institute"/>
            <person name="Haridas S."/>
            <person name="Albert R."/>
            <person name="Binder M."/>
            <person name="Bloem J."/>
            <person name="Labutti K."/>
            <person name="Salamov A."/>
            <person name="Andreopoulos B."/>
            <person name="Baker S.E."/>
            <person name="Barry K."/>
            <person name="Bills G."/>
            <person name="Bluhm B.H."/>
            <person name="Cannon C."/>
            <person name="Castanera R."/>
            <person name="Culley D.E."/>
            <person name="Daum C."/>
            <person name="Ezra D."/>
            <person name="Gonzalez J.B."/>
            <person name="Henrissat B."/>
            <person name="Kuo A."/>
            <person name="Liang C."/>
            <person name="Lipzen A."/>
            <person name="Lutzoni F."/>
            <person name="Magnuson J."/>
            <person name="Mondo S."/>
            <person name="Nolan M."/>
            <person name="Ohm R."/>
            <person name="Pangilinan J."/>
            <person name="Park H.-J."/>
            <person name="Ramirez L."/>
            <person name="Alfaro M."/>
            <person name="Sun H."/>
            <person name="Tritt A."/>
            <person name="Yoshinaga Y."/>
            <person name="Zwiers L.-H."/>
            <person name="Turgeon B.G."/>
            <person name="Goodwin S.B."/>
            <person name="Spatafora J.W."/>
            <person name="Crous P.W."/>
            <person name="Grigoriev I.V."/>
        </authorList>
    </citation>
    <scope>NUCLEOTIDE SEQUENCE</scope>
    <source>
        <strain evidence="5">CBS 342.82</strain>
    </source>
</reference>
<accession>A0A6J3M4P9</accession>
<dbReference type="GO" id="GO:0016787">
    <property type="term" value="F:hydrolase activity"/>
    <property type="evidence" value="ECO:0007669"/>
    <property type="project" value="UniProtKB-KW"/>
</dbReference>
<feature type="region of interest" description="Disordered" evidence="2">
    <location>
        <begin position="386"/>
        <end position="407"/>
    </location>
</feature>
<evidence type="ECO:0000313" key="5">
    <source>
        <dbReference type="RefSeq" id="XP_033459904.1"/>
    </source>
</evidence>
<dbReference type="SUPFAM" id="SSF48208">
    <property type="entry name" value="Six-hairpin glycosidases"/>
    <property type="match status" value="1"/>
</dbReference>
<feature type="region of interest" description="Disordered" evidence="2">
    <location>
        <begin position="1"/>
        <end position="30"/>
    </location>
</feature>
<dbReference type="Pfam" id="PF07470">
    <property type="entry name" value="Glyco_hydro_88"/>
    <property type="match status" value="1"/>
</dbReference>
<sequence>MADASSDDKSRTTKREVDRNMAISSDQPRPESTYLRWSSLPLYIGVAAVLMGFYLVKPTTVLTLNTTSYEICATTFDYGLPIAAIISQATRYSHQAWEISALFEAKMQIYDPDRSVFGRIPFPDGRPPSLGLRLDEASLYVANLIDVKGKSLFPDEDTTSAPASLGIAALMTGQGWKPQMESASKQRETLLAGSRFQNGAISNHADRLEVSSRAIGQFAPFLAYYGVVYEDSESISEAVRQIEHHRDVLMIPDGSGKGMWKNLEGPPRFADARPWSVSNAVAAFGMAQVRSIIAAWPKSNSSMRAKVDSLDKYVFEILTAAVSDHDKESGLLHEQLGDETSSLMSSSTALFAAIVYRMASINADVFARNKLLQWAHNARRTLSKSIGSDGALDRSPGSVGTKPHGKTAVDPEAQSYLLMLAAAWRDCVCNGMCLEAYLQEKEVS</sequence>
<name>A0A6J3M4P9_9PEZI</name>
<dbReference type="InterPro" id="IPR008928">
    <property type="entry name" value="6-hairpin_glycosidase_sf"/>
</dbReference>
<keyword evidence="1" id="KW-0378">Hydrolase</keyword>
<dbReference type="RefSeq" id="XP_033459904.1">
    <property type="nucleotide sequence ID" value="XM_033604843.1"/>
</dbReference>
<protein>
    <recommendedName>
        <fullName evidence="6">Six-hairpin glycosidase</fullName>
    </recommendedName>
</protein>
<dbReference type="PANTHER" id="PTHR41814:SF1">
    <property type="entry name" value="CELLULASE"/>
    <property type="match status" value="1"/>
</dbReference>
<feature type="transmembrane region" description="Helical" evidence="3">
    <location>
        <begin position="34"/>
        <end position="56"/>
    </location>
</feature>
<dbReference type="PANTHER" id="PTHR41814">
    <property type="entry name" value="EXPRESSED PROTEIN"/>
    <property type="match status" value="1"/>
</dbReference>
<reference evidence="5" key="3">
    <citation type="submission" date="2025-08" db="UniProtKB">
        <authorList>
            <consortium name="RefSeq"/>
        </authorList>
    </citation>
    <scope>IDENTIFICATION</scope>
    <source>
        <strain evidence="5">CBS 342.82</strain>
    </source>
</reference>
<dbReference type="Proteomes" id="UP000504637">
    <property type="component" value="Unplaced"/>
</dbReference>
<dbReference type="GeneID" id="54362643"/>
<keyword evidence="3" id="KW-0472">Membrane</keyword>
<dbReference type="OrthoDB" id="4138492at2759"/>
<evidence type="ECO:0000256" key="2">
    <source>
        <dbReference type="SAM" id="MobiDB-lite"/>
    </source>
</evidence>
<evidence type="ECO:0000313" key="4">
    <source>
        <dbReference type="Proteomes" id="UP000504637"/>
    </source>
</evidence>
<reference evidence="5" key="2">
    <citation type="submission" date="2020-04" db="EMBL/GenBank/DDBJ databases">
        <authorList>
            <consortium name="NCBI Genome Project"/>
        </authorList>
    </citation>
    <scope>NUCLEOTIDE SEQUENCE</scope>
    <source>
        <strain evidence="5">CBS 342.82</strain>
    </source>
</reference>